<dbReference type="CDD" id="cd02440">
    <property type="entry name" value="AdoMet_MTases"/>
    <property type="match status" value="1"/>
</dbReference>
<dbReference type="Gene3D" id="3.40.50.150">
    <property type="entry name" value="Vaccinia Virus protein VP39"/>
    <property type="match status" value="1"/>
</dbReference>
<dbReference type="InterPro" id="IPR025714">
    <property type="entry name" value="Methyltranfer_dom"/>
</dbReference>
<feature type="domain" description="Methyltransferase" evidence="2">
    <location>
        <begin position="81"/>
        <end position="204"/>
    </location>
</feature>
<comment type="caution">
    <text evidence="3">The sequence shown here is derived from an EMBL/GenBank/DDBJ whole genome shotgun (WGS) entry which is preliminary data.</text>
</comment>
<dbReference type="AlphaFoldDB" id="A0A929BC36"/>
<dbReference type="GO" id="GO:0032259">
    <property type="term" value="P:methylation"/>
    <property type="evidence" value="ECO:0007669"/>
    <property type="project" value="UniProtKB-KW"/>
</dbReference>
<dbReference type="GO" id="GO:0008168">
    <property type="term" value="F:methyltransferase activity"/>
    <property type="evidence" value="ECO:0007669"/>
    <property type="project" value="UniProtKB-KW"/>
</dbReference>
<dbReference type="EMBL" id="JADEYC010000030">
    <property type="protein sequence ID" value="MBE9376035.1"/>
    <property type="molecule type" value="Genomic_DNA"/>
</dbReference>
<gene>
    <name evidence="3" type="ORF">IQ251_16410</name>
</gene>
<protein>
    <submittedName>
        <fullName evidence="3">Methyltransferase domain-containing protein</fullName>
    </submittedName>
</protein>
<keyword evidence="3" id="KW-0489">Methyltransferase</keyword>
<evidence type="ECO:0000259" key="2">
    <source>
        <dbReference type="Pfam" id="PF13847"/>
    </source>
</evidence>
<dbReference type="RefSeq" id="WP_193929473.1">
    <property type="nucleotide sequence ID" value="NZ_JADEYC010000030.1"/>
</dbReference>
<dbReference type="Proteomes" id="UP000598360">
    <property type="component" value="Unassembled WGS sequence"/>
</dbReference>
<feature type="transmembrane region" description="Helical" evidence="1">
    <location>
        <begin position="12"/>
        <end position="34"/>
    </location>
</feature>
<keyword evidence="1" id="KW-0812">Transmembrane</keyword>
<keyword evidence="1" id="KW-1133">Transmembrane helix</keyword>
<evidence type="ECO:0000256" key="1">
    <source>
        <dbReference type="SAM" id="Phobius"/>
    </source>
</evidence>
<reference evidence="3" key="1">
    <citation type="submission" date="2020-10" db="EMBL/GenBank/DDBJ databases">
        <title>Diversity and distribution of actinomycetes associated with coral in the coast of Hainan.</title>
        <authorList>
            <person name="Li F."/>
        </authorList>
    </citation>
    <scope>NUCLEOTIDE SEQUENCE</scope>
    <source>
        <strain evidence="3">HNM0983</strain>
    </source>
</reference>
<evidence type="ECO:0000313" key="3">
    <source>
        <dbReference type="EMBL" id="MBE9376035.1"/>
    </source>
</evidence>
<feature type="transmembrane region" description="Helical" evidence="1">
    <location>
        <begin position="40"/>
        <end position="61"/>
    </location>
</feature>
<keyword evidence="3" id="KW-0808">Transferase</keyword>
<sequence>MGSRRADYGTDAPAVTAALTAGAVLAGLAVWSFGQPWQRVASALLALVLLLCAASALYTSWLGKRLVWSRILERLDPEPTGRVLDLGCGRGAALLAAADTLGPGGIAVGVDRRCGRPVDAAAIAANAAAEGLADRVSVVCGDMRALPFPDASFDVVLSSVAVHDIRDAPGRAAAVREAVRVLRPGGRIAIADVRHHRACAEQLSAAGFTDIRVRRLSWRFSYAGPWGATWLVSALRPVVPGIRTAAQQAEAGEATPR</sequence>
<organism evidence="3 4">
    <name type="scientific">Saccharopolyspora montiporae</name>
    <dbReference type="NCBI Taxonomy" id="2781240"/>
    <lineage>
        <taxon>Bacteria</taxon>
        <taxon>Bacillati</taxon>
        <taxon>Actinomycetota</taxon>
        <taxon>Actinomycetes</taxon>
        <taxon>Pseudonocardiales</taxon>
        <taxon>Pseudonocardiaceae</taxon>
        <taxon>Saccharopolyspora</taxon>
    </lineage>
</organism>
<dbReference type="SUPFAM" id="SSF53335">
    <property type="entry name" value="S-adenosyl-L-methionine-dependent methyltransferases"/>
    <property type="match status" value="1"/>
</dbReference>
<keyword evidence="4" id="KW-1185">Reference proteome</keyword>
<dbReference type="PANTHER" id="PTHR45277">
    <property type="entry name" value="EXPRESSED PROTEIN"/>
    <property type="match status" value="1"/>
</dbReference>
<dbReference type="InterPro" id="IPR029063">
    <property type="entry name" value="SAM-dependent_MTases_sf"/>
</dbReference>
<name>A0A929BC36_9PSEU</name>
<dbReference type="Pfam" id="PF13847">
    <property type="entry name" value="Methyltransf_31"/>
    <property type="match status" value="1"/>
</dbReference>
<accession>A0A929BC36</accession>
<evidence type="ECO:0000313" key="4">
    <source>
        <dbReference type="Proteomes" id="UP000598360"/>
    </source>
</evidence>
<keyword evidence="1" id="KW-0472">Membrane</keyword>
<proteinExistence type="predicted"/>
<dbReference type="PANTHER" id="PTHR45277:SF1">
    <property type="entry name" value="EXPRESSED PROTEIN"/>
    <property type="match status" value="1"/>
</dbReference>